<dbReference type="AlphaFoldDB" id="A0A2J5HJR0"/>
<evidence type="ECO:0000256" key="1">
    <source>
        <dbReference type="SAM" id="Phobius"/>
    </source>
</evidence>
<feature type="transmembrane region" description="Helical" evidence="1">
    <location>
        <begin position="110"/>
        <end position="133"/>
    </location>
</feature>
<gene>
    <name evidence="2" type="ORF">BDW42DRAFT_6627</name>
</gene>
<feature type="transmembrane region" description="Helical" evidence="1">
    <location>
        <begin position="78"/>
        <end position="98"/>
    </location>
</feature>
<sequence length="234" mass="26346">MYACQSSVSPWQLKGNCESLSPVVPVLERRYHGPDPWTTIAMEAACGQIINLLFPTCRLIDVVAVRLQDLEPRGEPDLPWFLFLPVCLCQNFTSIWSFSCFHVSSSSSLWLLFLFFSLSSFFFFAFSAIRLFYSMYSFVPTCSVKLRWPRVVSLTLEVDYRVLSARGKRGRETTLRALSSGCALVVAVSKLTLSWWLVDSATRSPSVSTGEMATLREYKATVIPDIESGGFDRS</sequence>
<accession>A0A2J5HJR0</accession>
<keyword evidence="1" id="KW-1133">Transmembrane helix</keyword>
<evidence type="ECO:0000313" key="3">
    <source>
        <dbReference type="Proteomes" id="UP000235023"/>
    </source>
</evidence>
<reference evidence="3" key="1">
    <citation type="submission" date="2017-12" db="EMBL/GenBank/DDBJ databases">
        <authorList>
            <consortium name="DOE Joint Genome Institute"/>
            <person name="Mondo S.J."/>
            <person name="Kjaerbolling I."/>
            <person name="Vesth T.C."/>
            <person name="Frisvad J.C."/>
            <person name="Nybo J.L."/>
            <person name="Theobald S."/>
            <person name="Kuo A."/>
            <person name="Bowyer P."/>
            <person name="Matsuda Y."/>
            <person name="Lyhne E.K."/>
            <person name="Kogle M.E."/>
            <person name="Clum A."/>
            <person name="Lipzen A."/>
            <person name="Salamov A."/>
            <person name="Ngan C.Y."/>
            <person name="Daum C."/>
            <person name="Chiniquy J."/>
            <person name="Barry K."/>
            <person name="LaButti K."/>
            <person name="Haridas S."/>
            <person name="Simmons B.A."/>
            <person name="Magnuson J.K."/>
            <person name="Mortensen U.H."/>
            <person name="Larsen T.O."/>
            <person name="Grigoriev I.V."/>
            <person name="Baker S.E."/>
            <person name="Andersen M.R."/>
            <person name="Nordberg H.P."/>
            <person name="Cantor M.N."/>
            <person name="Hua S.X."/>
        </authorList>
    </citation>
    <scope>NUCLEOTIDE SEQUENCE [LARGE SCALE GENOMIC DNA]</scope>
    <source>
        <strain evidence="3">IBT 19404</strain>
    </source>
</reference>
<protein>
    <submittedName>
        <fullName evidence="2">Uncharacterized protein</fullName>
    </submittedName>
</protein>
<proteinExistence type="predicted"/>
<dbReference type="EMBL" id="KZ559600">
    <property type="protein sequence ID" value="PLN77211.1"/>
    <property type="molecule type" value="Genomic_DNA"/>
</dbReference>
<organism evidence="2 3">
    <name type="scientific">Aspergillus taichungensis</name>
    <dbReference type="NCBI Taxonomy" id="482145"/>
    <lineage>
        <taxon>Eukaryota</taxon>
        <taxon>Fungi</taxon>
        <taxon>Dikarya</taxon>
        <taxon>Ascomycota</taxon>
        <taxon>Pezizomycotina</taxon>
        <taxon>Eurotiomycetes</taxon>
        <taxon>Eurotiomycetidae</taxon>
        <taxon>Eurotiales</taxon>
        <taxon>Aspergillaceae</taxon>
        <taxon>Aspergillus</taxon>
        <taxon>Aspergillus subgen. Circumdati</taxon>
    </lineage>
</organism>
<evidence type="ECO:0000313" key="2">
    <source>
        <dbReference type="EMBL" id="PLN77211.1"/>
    </source>
</evidence>
<name>A0A2J5HJR0_9EURO</name>
<dbReference type="Proteomes" id="UP000235023">
    <property type="component" value="Unassembled WGS sequence"/>
</dbReference>
<keyword evidence="1" id="KW-0812">Transmembrane</keyword>
<keyword evidence="1" id="KW-0472">Membrane</keyword>
<keyword evidence="3" id="KW-1185">Reference proteome</keyword>